<name>A0A0G0UVH2_9BACT</name>
<reference evidence="2 3" key="1">
    <citation type="journal article" date="2015" name="Nature">
        <title>rRNA introns, odd ribosomes, and small enigmatic genomes across a large radiation of phyla.</title>
        <authorList>
            <person name="Brown C.T."/>
            <person name="Hug L.A."/>
            <person name="Thomas B.C."/>
            <person name="Sharon I."/>
            <person name="Castelle C.J."/>
            <person name="Singh A."/>
            <person name="Wilkins M.J."/>
            <person name="Williams K.H."/>
            <person name="Banfield J.F."/>
        </authorList>
    </citation>
    <scope>NUCLEOTIDE SEQUENCE [LARGE SCALE GENOMIC DNA]</scope>
</reference>
<feature type="chain" id="PRO_5002534728" evidence="1">
    <location>
        <begin position="23"/>
        <end position="164"/>
    </location>
</feature>
<keyword evidence="1" id="KW-0732">Signal</keyword>
<comment type="caution">
    <text evidence="2">The sequence shown here is derived from an EMBL/GenBank/DDBJ whole genome shotgun (WGS) entry which is preliminary data.</text>
</comment>
<evidence type="ECO:0000256" key="1">
    <source>
        <dbReference type="SAM" id="SignalP"/>
    </source>
</evidence>
<dbReference type="AlphaFoldDB" id="A0A0G0UVH2"/>
<gene>
    <name evidence="2" type="ORF">UU02_C0022G0006</name>
</gene>
<accession>A0A0G0UVH2</accession>
<sequence>MKKVFVLILVIALLAPATTAFAGGFDEYGYNDVANIFNGTGASWSLAKGLPADYLGIYSNDKLVMKWNSEWVRGNTEGWSKPPYAAWENNEWNGAFPGGSGAVWHYKIVWVGNYAADLSLIPDGAYGIWGQFAVIMDQGIDPSFGPGHLWFAHANPAGYGSYGN</sequence>
<evidence type="ECO:0000313" key="2">
    <source>
        <dbReference type="EMBL" id="KKR63610.1"/>
    </source>
</evidence>
<organism evidence="2 3">
    <name type="scientific">Candidatus Woesebacteria bacterium GW2011_GWA1_40_43</name>
    <dbReference type="NCBI Taxonomy" id="1618553"/>
    <lineage>
        <taxon>Bacteria</taxon>
        <taxon>Candidatus Woeseibacteriota</taxon>
    </lineage>
</organism>
<protein>
    <submittedName>
        <fullName evidence="2">Uncharacterized protein</fullName>
    </submittedName>
</protein>
<evidence type="ECO:0000313" key="3">
    <source>
        <dbReference type="Proteomes" id="UP000034293"/>
    </source>
</evidence>
<dbReference type="EMBL" id="LBZA01000022">
    <property type="protein sequence ID" value="KKR63610.1"/>
    <property type="molecule type" value="Genomic_DNA"/>
</dbReference>
<dbReference type="Proteomes" id="UP000034293">
    <property type="component" value="Unassembled WGS sequence"/>
</dbReference>
<feature type="signal peptide" evidence="1">
    <location>
        <begin position="1"/>
        <end position="22"/>
    </location>
</feature>
<proteinExistence type="predicted"/>